<feature type="region of interest" description="Disordered" evidence="6">
    <location>
        <begin position="1179"/>
        <end position="1210"/>
    </location>
</feature>
<evidence type="ECO:0000256" key="3">
    <source>
        <dbReference type="ARBA" id="ARBA00022737"/>
    </source>
</evidence>
<dbReference type="InterPro" id="IPR030511">
    <property type="entry name" value="TTC26"/>
</dbReference>
<dbReference type="PANTHER" id="PTHR14781:SF0">
    <property type="entry name" value="INTRAFLAGELLAR TRANSPORT PROTEIN 56"/>
    <property type="match status" value="1"/>
</dbReference>
<dbReference type="Proteomes" id="UP001057375">
    <property type="component" value="Unassembled WGS sequence"/>
</dbReference>
<dbReference type="Gene3D" id="1.25.40.10">
    <property type="entry name" value="Tetratricopeptide repeat domain"/>
    <property type="match status" value="2"/>
</dbReference>
<name>A0ABQ5KUP2_9EUKA</name>
<sequence>MMHARMTLGRSRPSKKEILAKDTERFPKLEDFLEKRDFLGAYTLLRFCANFIRNLKSRGIDVEDVDPSLEELRDPFILKLWVGYCLFHLGKYQDAERIYTNLLEEVEEKSMDSSRFDDSESDTFHNHAFTQKLHLYRCICYFYLGMYDKAEEGLSLCPVCSLRTRLEFHLAAKMKGDAAEERLMAEEGLSLCPVCSLRTRLEFHLAAKMKGDAAEERLMGLHKSLEDVMEDHLTLASVHYLRSHYDEAVKTYDSVIKRFCADHTTRASKSEEKESLIVPTKEFAALLLYKAMCFYRLEFFDQCEEQLELFQEITGGAQSLTTIMLMACNDYRSSESSNAVASVKDFVKRHSHMATHPMIVHNLCIFKDAEDADSILPGLLDSIPEARMNLALFYLNAGDTKEAWEVMKDFEPGDPQQYVLRGIVAASHGQASGSDDLVELAKDDFKLVGESPDDKDTILGRQSMASYLFLEGNYSLSVRYLESIGEYLDDDESYAWNIGMAYAVLEDYGKAVNAFELLPEDHPYRSDFLFRAWYAKSLIRDGNPVKAWGVYLNAGSADERLVQLIANECYSCGHYLYACKAFDVLDKIMPGKENWEGKRGAAIGVLKMYSDGTVDIAAIRAASLTFPLNLSDSSSLELSKLACYLIAQQVYKDIASYLSKPEIEFLISQEVLVRKKNSSGSYTIVPASYLLPAPYLCDRCGSFLIHQVSLCKCGLELCSSCQIAIMSEQRKLNANLQDDHVHSFNLKCVIPPMSVILSLSPSMYILPSFYKIIQRNIQFKHMLRHHPSLCHWDERFPCSFSCDSFPNLIHLPPNSFISNSHSLSSSKPPLNRSPLLSLFLPPPMSISEMFTILDLLEEHNSLGNWDMIGFIIGRSGKEVRDWWYYFMCPMFGSVVRQRFVDENGVSSYHSIPFSPPLSHAVPSWGVWCECFGSYSCVEWRETRGHHVKSSVLSGVDFSYGYCARIDSDIQTHSSGGQRCDGSRSQQGREEEVRKTDDSDEKDSSRVTAVLNEVGVVEWQPEWDKYISPAFKGSFPIELQSILHNILEMNKELLKMRCVEHESEKKDDELILNIKELSSKMSIPIYSDTVRVSSHIEATNGDLQPHIPSHPRMFEDPSDILSSNSLSALCLSILLRLGFVDSSLLPPHLCTDSYVRDCIEIEEIDMDVWNTIDDILLHAKEHDNQSSPHSHVKKGRGRQMDPPNGIDSKDSADIQSYHDDICHDEIFDEHHTLSGTEISVDIGIGLSSTFSGEGGGMTSMSNSGLYESSFIGDTSHIQSSSEIHGCDRSIRASEFCDEIIPSGRSDVSLLFDATESPTLDDGSISSFIPFHDHTEETLSKKISSIYLVGRRRIEVRE</sequence>
<organism evidence="7 8">
    <name type="scientific">Aduncisulcus paluster</name>
    <dbReference type="NCBI Taxonomy" id="2918883"/>
    <lineage>
        <taxon>Eukaryota</taxon>
        <taxon>Metamonada</taxon>
        <taxon>Carpediemonas-like organisms</taxon>
        <taxon>Aduncisulcus</taxon>
    </lineage>
</organism>
<accession>A0ABQ5KUP2</accession>
<evidence type="ECO:0000256" key="1">
    <source>
        <dbReference type="ARBA" id="ARBA00004138"/>
    </source>
</evidence>
<protein>
    <submittedName>
        <fullName evidence="7">Intraflagellar transport protein 56</fullName>
    </submittedName>
</protein>
<keyword evidence="5" id="KW-0966">Cell projection</keyword>
<comment type="similarity">
    <text evidence="2">Belongs to the IFT56 family.</text>
</comment>
<dbReference type="PANTHER" id="PTHR14781">
    <property type="entry name" value="INTRAFLAGELLAR TRANSPORT PROTEIN 56"/>
    <property type="match status" value="1"/>
</dbReference>
<comment type="subcellular location">
    <subcellularLocation>
        <location evidence="1">Cell projection</location>
        <location evidence="1">Cilium</location>
    </subcellularLocation>
</comment>
<keyword evidence="3" id="KW-0677">Repeat</keyword>
<evidence type="ECO:0000256" key="5">
    <source>
        <dbReference type="ARBA" id="ARBA00023273"/>
    </source>
</evidence>
<dbReference type="EMBL" id="BQXS01010934">
    <property type="protein sequence ID" value="GKT35154.1"/>
    <property type="molecule type" value="Genomic_DNA"/>
</dbReference>
<evidence type="ECO:0000256" key="2">
    <source>
        <dbReference type="ARBA" id="ARBA00007834"/>
    </source>
</evidence>
<reference evidence="7" key="1">
    <citation type="submission" date="2022-03" db="EMBL/GenBank/DDBJ databases">
        <title>Draft genome sequence of Aduncisulcus paluster, a free-living microaerophilic Fornicata.</title>
        <authorList>
            <person name="Yuyama I."/>
            <person name="Kume K."/>
            <person name="Tamura T."/>
            <person name="Inagaki Y."/>
            <person name="Hashimoto T."/>
        </authorList>
    </citation>
    <scope>NUCLEOTIDE SEQUENCE</scope>
    <source>
        <strain evidence="7">NY0171</strain>
    </source>
</reference>
<gene>
    <name evidence="7" type="ORF">ADUPG1_008370</name>
</gene>
<keyword evidence="8" id="KW-1185">Reference proteome</keyword>
<feature type="compositionally biased region" description="Basic and acidic residues" evidence="6">
    <location>
        <begin position="986"/>
        <end position="1004"/>
    </location>
</feature>
<proteinExistence type="inferred from homology"/>
<dbReference type="InterPro" id="IPR011990">
    <property type="entry name" value="TPR-like_helical_dom_sf"/>
</dbReference>
<evidence type="ECO:0000313" key="7">
    <source>
        <dbReference type="EMBL" id="GKT35154.1"/>
    </source>
</evidence>
<dbReference type="SUPFAM" id="SSF81901">
    <property type="entry name" value="HCP-like"/>
    <property type="match status" value="1"/>
</dbReference>
<dbReference type="SUPFAM" id="SSF48452">
    <property type="entry name" value="TPR-like"/>
    <property type="match status" value="1"/>
</dbReference>
<keyword evidence="4" id="KW-0802">TPR repeat</keyword>
<evidence type="ECO:0000313" key="8">
    <source>
        <dbReference type="Proteomes" id="UP001057375"/>
    </source>
</evidence>
<feature type="region of interest" description="Disordered" evidence="6">
    <location>
        <begin position="971"/>
        <end position="1004"/>
    </location>
</feature>
<comment type="caution">
    <text evidence="7">The sequence shown here is derived from an EMBL/GenBank/DDBJ whole genome shotgun (WGS) entry which is preliminary data.</text>
</comment>
<evidence type="ECO:0000256" key="4">
    <source>
        <dbReference type="ARBA" id="ARBA00022803"/>
    </source>
</evidence>
<evidence type="ECO:0000256" key="6">
    <source>
        <dbReference type="SAM" id="MobiDB-lite"/>
    </source>
</evidence>